<dbReference type="EMBL" id="UZAK01052017">
    <property type="protein sequence ID" value="VDP81333.1"/>
    <property type="molecule type" value="Genomic_DNA"/>
</dbReference>
<gene>
    <name evidence="2" type="ORF">SCUD_LOCUS23092</name>
</gene>
<reference evidence="4" key="1">
    <citation type="submission" date="2016-06" db="UniProtKB">
        <authorList>
            <consortium name="WormBaseParasite"/>
        </authorList>
    </citation>
    <scope>IDENTIFICATION</scope>
</reference>
<keyword evidence="3" id="KW-1185">Reference proteome</keyword>
<evidence type="ECO:0000313" key="2">
    <source>
        <dbReference type="EMBL" id="VDP81333.1"/>
    </source>
</evidence>
<dbReference type="Proteomes" id="UP000279833">
    <property type="component" value="Unassembled WGS sequence"/>
</dbReference>
<sequence>MWNPSLHTNFIDYEKALDNLDMKTFWNLLRHCGVPKKIVNVIRNSYDGMKCRVVNRGQLTDAFQVRTGIRQNCLLSPFIHLLLVDWTIQTSTSERKYGIQRTARYQLEDLDLADHLDLLFHAHEQMQVKTSGVAGASVCISRPQHTERKNQDPQKQHEEHKPNHTR</sequence>
<dbReference type="WBParaSite" id="SCUD_0002309501-mRNA-1">
    <property type="protein sequence ID" value="SCUD_0002309501-mRNA-1"/>
    <property type="gene ID" value="SCUD_0002309501"/>
</dbReference>
<organism evidence="4">
    <name type="scientific">Schistosoma curassoni</name>
    <dbReference type="NCBI Taxonomy" id="6186"/>
    <lineage>
        <taxon>Eukaryota</taxon>
        <taxon>Metazoa</taxon>
        <taxon>Spiralia</taxon>
        <taxon>Lophotrochozoa</taxon>
        <taxon>Platyhelminthes</taxon>
        <taxon>Trematoda</taxon>
        <taxon>Digenea</taxon>
        <taxon>Strigeidida</taxon>
        <taxon>Schistosomatoidea</taxon>
        <taxon>Schistosomatidae</taxon>
        <taxon>Schistosoma</taxon>
    </lineage>
</organism>
<dbReference type="PANTHER" id="PTHR47027:SF25">
    <property type="entry name" value="REVERSE TRANSCRIPTASE DOMAIN-CONTAINING PROTEIN"/>
    <property type="match status" value="1"/>
</dbReference>
<dbReference type="PANTHER" id="PTHR47027">
    <property type="entry name" value="REVERSE TRANSCRIPTASE DOMAIN-CONTAINING PROTEIN"/>
    <property type="match status" value="1"/>
</dbReference>
<protein>
    <submittedName>
        <fullName evidence="4">Reverse transcriptase domain-containing protein</fullName>
    </submittedName>
</protein>
<reference evidence="2 3" key="2">
    <citation type="submission" date="2018-11" db="EMBL/GenBank/DDBJ databases">
        <authorList>
            <consortium name="Pathogen Informatics"/>
        </authorList>
    </citation>
    <scope>NUCLEOTIDE SEQUENCE [LARGE SCALE GENOMIC DNA]</scope>
    <source>
        <strain evidence="2">Dakar</strain>
        <strain evidence="3">Dakar, Senegal</strain>
    </source>
</reference>
<evidence type="ECO:0000313" key="3">
    <source>
        <dbReference type="Proteomes" id="UP000279833"/>
    </source>
</evidence>
<dbReference type="AlphaFoldDB" id="A0A183L6X3"/>
<evidence type="ECO:0000313" key="4">
    <source>
        <dbReference type="WBParaSite" id="SCUD_0002309501-mRNA-1"/>
    </source>
</evidence>
<evidence type="ECO:0000256" key="1">
    <source>
        <dbReference type="SAM" id="MobiDB-lite"/>
    </source>
</evidence>
<feature type="region of interest" description="Disordered" evidence="1">
    <location>
        <begin position="144"/>
        <end position="166"/>
    </location>
</feature>
<name>A0A183L6X3_9TREM</name>
<accession>A0A183L6X3</accession>
<proteinExistence type="predicted"/>